<dbReference type="AlphaFoldDB" id="A0A840LLR1"/>
<dbReference type="RefSeq" id="WP_184304880.1">
    <property type="nucleotide sequence ID" value="NZ_JACHLP010000019.1"/>
</dbReference>
<dbReference type="PANTHER" id="PTHR34822:SF1">
    <property type="entry name" value="GRPB FAMILY PROTEIN"/>
    <property type="match status" value="1"/>
</dbReference>
<dbReference type="Proteomes" id="UP000562027">
    <property type="component" value="Unassembled WGS sequence"/>
</dbReference>
<protein>
    <submittedName>
        <fullName evidence="1">GrpB-like predicted nucleotidyltransferase (UPF0157 family)</fullName>
    </submittedName>
</protein>
<keyword evidence="2" id="KW-1185">Reference proteome</keyword>
<organism evidence="1 2">
    <name type="scientific">Roseateles oligotrophus</name>
    <dbReference type="NCBI Taxonomy" id="1769250"/>
    <lineage>
        <taxon>Bacteria</taxon>
        <taxon>Pseudomonadati</taxon>
        <taxon>Pseudomonadota</taxon>
        <taxon>Betaproteobacteria</taxon>
        <taxon>Burkholderiales</taxon>
        <taxon>Sphaerotilaceae</taxon>
        <taxon>Roseateles</taxon>
    </lineage>
</organism>
<dbReference type="EMBL" id="JACHLP010000019">
    <property type="protein sequence ID" value="MBB4846247.1"/>
    <property type="molecule type" value="Genomic_DNA"/>
</dbReference>
<dbReference type="InterPro" id="IPR007344">
    <property type="entry name" value="GrpB/CoaE"/>
</dbReference>
<dbReference type="PANTHER" id="PTHR34822">
    <property type="entry name" value="GRPB DOMAIN PROTEIN (AFU_ORTHOLOGUE AFUA_1G01530)"/>
    <property type="match status" value="1"/>
</dbReference>
<name>A0A840LLR1_9BURK</name>
<gene>
    <name evidence="1" type="ORF">HNP55_004802</name>
</gene>
<comment type="caution">
    <text evidence="1">The sequence shown here is derived from an EMBL/GenBank/DDBJ whole genome shotgun (WGS) entry which is preliminary data.</text>
</comment>
<keyword evidence="1" id="KW-0808">Transferase</keyword>
<dbReference type="Gene3D" id="3.30.460.10">
    <property type="entry name" value="Beta Polymerase, domain 2"/>
    <property type="match status" value="1"/>
</dbReference>
<dbReference type="InterPro" id="IPR043519">
    <property type="entry name" value="NT_sf"/>
</dbReference>
<dbReference type="GO" id="GO:0016740">
    <property type="term" value="F:transferase activity"/>
    <property type="evidence" value="ECO:0007669"/>
    <property type="project" value="UniProtKB-KW"/>
</dbReference>
<sequence length="171" mass="18713">MPITLLAHKPEWPQAFAAEAARLSGLMADEMLALHHIGSTAIPGISAKPIIDMLMVVRDVDALDRRAQALLDQGYEAMGEYGIAGRRYFRKSDGAGRRSHHLHCFAAGSAEVGRHLAFRDYLRSHPDEAQAYGLLKQALAQRFADDEGARYVEGKTDFIRQVLAKAAGPSS</sequence>
<dbReference type="SUPFAM" id="SSF81301">
    <property type="entry name" value="Nucleotidyltransferase"/>
    <property type="match status" value="1"/>
</dbReference>
<proteinExistence type="predicted"/>
<accession>A0A840LLR1</accession>
<evidence type="ECO:0000313" key="1">
    <source>
        <dbReference type="EMBL" id="MBB4846247.1"/>
    </source>
</evidence>
<evidence type="ECO:0000313" key="2">
    <source>
        <dbReference type="Proteomes" id="UP000562027"/>
    </source>
</evidence>
<dbReference type="Pfam" id="PF04229">
    <property type="entry name" value="GrpB"/>
    <property type="match status" value="1"/>
</dbReference>
<reference evidence="1 2" key="1">
    <citation type="submission" date="2020-08" db="EMBL/GenBank/DDBJ databases">
        <title>Functional genomics of gut bacteria from endangered species of beetles.</title>
        <authorList>
            <person name="Carlos-Shanley C."/>
        </authorList>
    </citation>
    <scope>NUCLEOTIDE SEQUENCE [LARGE SCALE GENOMIC DNA]</scope>
    <source>
        <strain evidence="1 2">S00239</strain>
    </source>
</reference>